<dbReference type="AlphaFoldDB" id="A0AA35RMN9"/>
<sequence length="39" mass="4134">MAATFVSTETRRSWSPSRANRSGRGSSALWRGSCGNASS</sequence>
<comment type="caution">
    <text evidence="2">The sequence shown here is derived from an EMBL/GenBank/DDBJ whole genome shotgun (WGS) entry which is preliminary data.</text>
</comment>
<name>A0AA35RMN9_GEOBA</name>
<accession>A0AA35RMN9</accession>
<dbReference type="Proteomes" id="UP001174909">
    <property type="component" value="Unassembled WGS sequence"/>
</dbReference>
<evidence type="ECO:0000256" key="1">
    <source>
        <dbReference type="SAM" id="MobiDB-lite"/>
    </source>
</evidence>
<reference evidence="2" key="1">
    <citation type="submission" date="2023-03" db="EMBL/GenBank/DDBJ databases">
        <authorList>
            <person name="Steffen K."/>
            <person name="Cardenas P."/>
        </authorList>
    </citation>
    <scope>NUCLEOTIDE SEQUENCE</scope>
</reference>
<dbReference type="EMBL" id="CASHTH010001352">
    <property type="protein sequence ID" value="CAI8014309.1"/>
    <property type="molecule type" value="Genomic_DNA"/>
</dbReference>
<proteinExistence type="predicted"/>
<protein>
    <submittedName>
        <fullName evidence="2">Uncharacterized protein</fullName>
    </submittedName>
</protein>
<feature type="region of interest" description="Disordered" evidence="1">
    <location>
        <begin position="1"/>
        <end position="39"/>
    </location>
</feature>
<feature type="compositionally biased region" description="Low complexity" evidence="1">
    <location>
        <begin position="15"/>
        <end position="28"/>
    </location>
</feature>
<gene>
    <name evidence="2" type="ORF">GBAR_LOCUS8958</name>
</gene>
<keyword evidence="3" id="KW-1185">Reference proteome</keyword>
<evidence type="ECO:0000313" key="2">
    <source>
        <dbReference type="EMBL" id="CAI8014309.1"/>
    </source>
</evidence>
<evidence type="ECO:0000313" key="3">
    <source>
        <dbReference type="Proteomes" id="UP001174909"/>
    </source>
</evidence>
<organism evidence="2 3">
    <name type="scientific">Geodia barretti</name>
    <name type="common">Barrett's horny sponge</name>
    <dbReference type="NCBI Taxonomy" id="519541"/>
    <lineage>
        <taxon>Eukaryota</taxon>
        <taxon>Metazoa</taxon>
        <taxon>Porifera</taxon>
        <taxon>Demospongiae</taxon>
        <taxon>Heteroscleromorpha</taxon>
        <taxon>Tetractinellida</taxon>
        <taxon>Astrophorina</taxon>
        <taxon>Geodiidae</taxon>
        <taxon>Geodia</taxon>
    </lineage>
</organism>